<dbReference type="EMBL" id="CP000527">
    <property type="protein sequence ID" value="ABM28003.1"/>
    <property type="molecule type" value="Genomic_DNA"/>
</dbReference>
<organism evidence="1 2">
    <name type="scientific">Nitratidesulfovibrio vulgaris (strain DP4)</name>
    <name type="common">Desulfovibrio vulgaris</name>
    <dbReference type="NCBI Taxonomy" id="391774"/>
    <lineage>
        <taxon>Bacteria</taxon>
        <taxon>Pseudomonadati</taxon>
        <taxon>Thermodesulfobacteriota</taxon>
        <taxon>Desulfovibrionia</taxon>
        <taxon>Desulfovibrionales</taxon>
        <taxon>Desulfovibrionaceae</taxon>
        <taxon>Nitratidesulfovibrio</taxon>
    </lineage>
</organism>
<evidence type="ECO:0000313" key="1">
    <source>
        <dbReference type="EMBL" id="ABM28003.1"/>
    </source>
</evidence>
<dbReference type="Proteomes" id="UP000009173">
    <property type="component" value="Chromosome"/>
</dbReference>
<dbReference type="KEGG" id="dvl:Dvul_0982"/>
<dbReference type="HOGENOM" id="CLU_3117214_0_0_7"/>
<proteinExistence type="predicted"/>
<sequence>MLGLGMDELDEDEDEQIEVNGVPFSANKDFLVKYGTAYSLTFGENREVVLSPVEG</sequence>
<gene>
    <name evidence="1" type="ordered locus">Dvul_0982</name>
</gene>
<name>A0A0H3A7I9_NITV4</name>
<protein>
    <submittedName>
        <fullName evidence="1">Uncharacterized protein</fullName>
    </submittedName>
</protein>
<accession>A0A0H3A7I9</accession>
<reference evidence="2" key="1">
    <citation type="journal article" date="2009" name="Environ. Microbiol.">
        <title>Contribution of mobile genetic elements to Desulfovibrio vulgaris genome plasticity.</title>
        <authorList>
            <person name="Walker C.B."/>
            <person name="Stolyar S."/>
            <person name="Chivian D."/>
            <person name="Pinel N."/>
            <person name="Gabster J.A."/>
            <person name="Dehal P.S."/>
            <person name="He Z."/>
            <person name="Yang Z.K."/>
            <person name="Yen H.C."/>
            <person name="Zhou J."/>
            <person name="Wall J.D."/>
            <person name="Hazen T.C."/>
            <person name="Arkin A.P."/>
            <person name="Stahl D.A."/>
        </authorList>
    </citation>
    <scope>NUCLEOTIDE SEQUENCE [LARGE SCALE GENOMIC DNA]</scope>
    <source>
        <strain evidence="2">DP4</strain>
    </source>
</reference>
<evidence type="ECO:0000313" key="2">
    <source>
        <dbReference type="Proteomes" id="UP000009173"/>
    </source>
</evidence>
<dbReference type="AlphaFoldDB" id="A0A0H3A7I9"/>